<feature type="compositionally biased region" description="Basic and acidic residues" evidence="1">
    <location>
        <begin position="239"/>
        <end position="254"/>
    </location>
</feature>
<keyword evidence="3" id="KW-1185">Reference proteome</keyword>
<dbReference type="EMBL" id="BOQL01000080">
    <property type="protein sequence ID" value="GIM79294.1"/>
    <property type="molecule type" value="Genomic_DNA"/>
</dbReference>
<feature type="compositionally biased region" description="Basic and acidic residues" evidence="1">
    <location>
        <begin position="290"/>
        <end position="304"/>
    </location>
</feature>
<feature type="compositionally biased region" description="Acidic residues" evidence="1">
    <location>
        <begin position="308"/>
        <end position="320"/>
    </location>
</feature>
<reference evidence="2" key="1">
    <citation type="submission" date="2021-03" db="EMBL/GenBank/DDBJ databases">
        <title>Whole genome shotgun sequence of Actinoplanes auranticolor NBRC 12245.</title>
        <authorList>
            <person name="Komaki H."/>
            <person name="Tamura T."/>
        </authorList>
    </citation>
    <scope>NUCLEOTIDE SEQUENCE</scope>
    <source>
        <strain evidence="2">NBRC 12245</strain>
    </source>
</reference>
<gene>
    <name evidence="2" type="ORF">Aau02nite_85090</name>
</gene>
<sequence>MPTSTEDVIRALYEAPPDGFVAGRAAAIAEAKRAGDKETAKRLAALRKPTVAAWLVNLLALRRPELIDELVELSTALRSAQRSLQGEQLRELSTQRRQVVSALVNAAQKLAVEDDPGLRSVKLPMAEVEATLTAALAEPDIAEQVRSGRLVKAATYAGFGEVPRPRLRLVTADEPDEQEEDDEDEEAPPNPFAVAAEPERSARPTALEERKRRAAEKARQERAERRRELKRRLTSARAAEAKTRTRLERAEAAEQEAAHAVDEIEEQLAELERQRIVAQAEVSRRKLARRSAERDASAARREVGDVEAALEDLDADEPDQ</sequence>
<comment type="caution">
    <text evidence="2">The sequence shown here is derived from an EMBL/GenBank/DDBJ whole genome shotgun (WGS) entry which is preliminary data.</text>
</comment>
<dbReference type="RefSeq" id="WP_212994288.1">
    <property type="nucleotide sequence ID" value="NZ_BAABEA010000002.1"/>
</dbReference>
<evidence type="ECO:0000256" key="1">
    <source>
        <dbReference type="SAM" id="MobiDB-lite"/>
    </source>
</evidence>
<evidence type="ECO:0000313" key="3">
    <source>
        <dbReference type="Proteomes" id="UP000681340"/>
    </source>
</evidence>
<proteinExistence type="predicted"/>
<feature type="compositionally biased region" description="Basic and acidic residues" evidence="1">
    <location>
        <begin position="197"/>
        <end position="227"/>
    </location>
</feature>
<accession>A0A919SX63</accession>
<name>A0A919SX63_9ACTN</name>
<dbReference type="AlphaFoldDB" id="A0A919SX63"/>
<feature type="compositionally biased region" description="Acidic residues" evidence="1">
    <location>
        <begin position="173"/>
        <end position="187"/>
    </location>
</feature>
<dbReference type="Proteomes" id="UP000681340">
    <property type="component" value="Unassembled WGS sequence"/>
</dbReference>
<feature type="region of interest" description="Disordered" evidence="1">
    <location>
        <begin position="166"/>
        <end position="254"/>
    </location>
</feature>
<protein>
    <submittedName>
        <fullName evidence="2">Uncharacterized protein</fullName>
    </submittedName>
</protein>
<evidence type="ECO:0000313" key="2">
    <source>
        <dbReference type="EMBL" id="GIM79294.1"/>
    </source>
</evidence>
<organism evidence="2 3">
    <name type="scientific">Actinoplanes auranticolor</name>
    <dbReference type="NCBI Taxonomy" id="47988"/>
    <lineage>
        <taxon>Bacteria</taxon>
        <taxon>Bacillati</taxon>
        <taxon>Actinomycetota</taxon>
        <taxon>Actinomycetes</taxon>
        <taxon>Micromonosporales</taxon>
        <taxon>Micromonosporaceae</taxon>
        <taxon>Actinoplanes</taxon>
    </lineage>
</organism>
<feature type="region of interest" description="Disordered" evidence="1">
    <location>
        <begin position="279"/>
        <end position="320"/>
    </location>
</feature>